<protein>
    <submittedName>
        <fullName evidence="4">Similar to Glucose 1-dehydrogenase acc. no. P12310</fullName>
    </submittedName>
</protein>
<evidence type="ECO:0000256" key="1">
    <source>
        <dbReference type="ARBA" id="ARBA00006484"/>
    </source>
</evidence>
<dbReference type="GO" id="GO:0016491">
    <property type="term" value="F:oxidoreductase activity"/>
    <property type="evidence" value="ECO:0007669"/>
    <property type="project" value="UniProtKB-KW"/>
</dbReference>
<dbReference type="PRINTS" id="PR00081">
    <property type="entry name" value="GDHRDH"/>
</dbReference>
<comment type="similarity">
    <text evidence="1">Belongs to the short-chain dehydrogenases/reductases (SDR) family.</text>
</comment>
<dbReference type="EMBL" id="HF936162">
    <property type="protein sequence ID" value="CCX33641.1"/>
    <property type="molecule type" value="Genomic_DNA"/>
</dbReference>
<dbReference type="InterPro" id="IPR036291">
    <property type="entry name" value="NAD(P)-bd_dom_sf"/>
</dbReference>
<proteinExistence type="inferred from homology"/>
<dbReference type="Gene3D" id="3.40.50.720">
    <property type="entry name" value="NAD(P)-binding Rossmann-like Domain"/>
    <property type="match status" value="1"/>
</dbReference>
<evidence type="ECO:0000313" key="4">
    <source>
        <dbReference type="EMBL" id="CCX33641.1"/>
    </source>
</evidence>
<dbReference type="STRING" id="1076935.U4LWE2"/>
<name>U4LWE2_PYROM</name>
<evidence type="ECO:0000256" key="2">
    <source>
        <dbReference type="ARBA" id="ARBA00022857"/>
    </source>
</evidence>
<sequence length="317" mass="33212">MSLCSISQSSRVPNSTFFAKFFLDKVTAPAFAPIPAPITSWIGIDGVALVIGAGQGIGKTTALSFASAGASAIVLSGRTVLTLTQTAKEIKQLNLPRPVETLVVTADITNEEQVKNLFAIAQRKFGRIDYVANTAGLLGHAPGPIADLDIQKIKDQLATNAVGFLIVLRVAIKFLLLQEPHSVPGISSLSHPPVRGSIVMLGSAATHQTIPQAAGYTMGKYAALGMMKTAALDYARQGIRINEVAPGWTMTPGVTSGENNMEGVADMVAGTTPIGRWATPEEAADVVVFMSSPRASYAIGESWVVGGGVSVKPTWIQ</sequence>
<dbReference type="Proteomes" id="UP000018144">
    <property type="component" value="Unassembled WGS sequence"/>
</dbReference>
<dbReference type="eggNOG" id="KOG0725">
    <property type="taxonomic scope" value="Eukaryota"/>
</dbReference>
<evidence type="ECO:0000256" key="3">
    <source>
        <dbReference type="ARBA" id="ARBA00023002"/>
    </source>
</evidence>
<dbReference type="Pfam" id="PF13561">
    <property type="entry name" value="adh_short_C2"/>
    <property type="match status" value="1"/>
</dbReference>
<dbReference type="SUPFAM" id="SSF51735">
    <property type="entry name" value="NAD(P)-binding Rossmann-fold domains"/>
    <property type="match status" value="1"/>
</dbReference>
<evidence type="ECO:0000313" key="5">
    <source>
        <dbReference type="Proteomes" id="UP000018144"/>
    </source>
</evidence>
<dbReference type="InterPro" id="IPR002347">
    <property type="entry name" value="SDR_fam"/>
</dbReference>
<dbReference type="PROSITE" id="PS00061">
    <property type="entry name" value="ADH_SHORT"/>
    <property type="match status" value="1"/>
</dbReference>
<dbReference type="OMA" id="SPRNGFM"/>
<keyword evidence="5" id="KW-1185">Reference proteome</keyword>
<dbReference type="CDD" id="cd05233">
    <property type="entry name" value="SDR_c"/>
    <property type="match status" value="1"/>
</dbReference>
<keyword evidence="2" id="KW-0521">NADP</keyword>
<dbReference type="AlphaFoldDB" id="U4LWE2"/>
<dbReference type="InterPro" id="IPR020904">
    <property type="entry name" value="Sc_DH/Rdtase_CS"/>
</dbReference>
<dbReference type="PANTHER" id="PTHR24321:SF12">
    <property type="entry name" value="SHORT-CHAIN DEHYDROGENASE_REDUCTASE FAMILY, PUTATIVE (AFU_ORTHOLOGUE AFUA_5G14340)-RELATED"/>
    <property type="match status" value="1"/>
</dbReference>
<gene>
    <name evidence="4" type="ORF">PCON_01579</name>
</gene>
<accession>U4LWE2</accession>
<keyword evidence="3" id="KW-0560">Oxidoreductase</keyword>
<organism evidence="4 5">
    <name type="scientific">Pyronema omphalodes (strain CBS 100304)</name>
    <name type="common">Pyronema confluens</name>
    <dbReference type="NCBI Taxonomy" id="1076935"/>
    <lineage>
        <taxon>Eukaryota</taxon>
        <taxon>Fungi</taxon>
        <taxon>Dikarya</taxon>
        <taxon>Ascomycota</taxon>
        <taxon>Pezizomycotina</taxon>
        <taxon>Pezizomycetes</taxon>
        <taxon>Pezizales</taxon>
        <taxon>Pyronemataceae</taxon>
        <taxon>Pyronema</taxon>
    </lineage>
</organism>
<dbReference type="OrthoDB" id="5840532at2759"/>
<reference evidence="4 5" key="1">
    <citation type="journal article" date="2013" name="PLoS Genet.">
        <title>The genome and development-dependent transcriptomes of Pyronema confluens: a window into fungal evolution.</title>
        <authorList>
            <person name="Traeger S."/>
            <person name="Altegoer F."/>
            <person name="Freitag M."/>
            <person name="Gabaldon T."/>
            <person name="Kempken F."/>
            <person name="Kumar A."/>
            <person name="Marcet-Houben M."/>
            <person name="Poggeler S."/>
            <person name="Stajich J.E."/>
            <person name="Nowrousian M."/>
        </authorList>
    </citation>
    <scope>NUCLEOTIDE SEQUENCE [LARGE SCALE GENOMIC DNA]</scope>
    <source>
        <strain evidence="5">CBS 100304</strain>
        <tissue evidence="4">Vegetative mycelium</tissue>
    </source>
</reference>
<dbReference type="PANTHER" id="PTHR24321">
    <property type="entry name" value="DEHYDROGENASES, SHORT CHAIN"/>
    <property type="match status" value="1"/>
</dbReference>